<proteinExistence type="predicted"/>
<keyword evidence="1" id="KW-0812">Transmembrane</keyword>
<sequence length="186" mass="20180">MNRRKYIISTISIIAAFVFTGFFSCAENPQNADSILVVDLLPASGAITGWDRSGSPGVAQTNDQLYSLINGASELYLQHGFVEGVLQDYDGTIGGEAANLGLFISDQSSPADVEALFDETEVVPTGLTPWDLGDEAYIDETLPFHITIHVRADRFYTRVTVEKNNAEEEAKSIAQGFAQTVVAEIQ</sequence>
<dbReference type="PROSITE" id="PS51257">
    <property type="entry name" value="PROKAR_LIPOPROTEIN"/>
    <property type="match status" value="1"/>
</dbReference>
<keyword evidence="1" id="KW-1133">Transmembrane helix</keyword>
<reference evidence="2 3" key="1">
    <citation type="submission" date="2017-06" db="EMBL/GenBank/DDBJ databases">
        <title>Novel microbial phyla capable of carbon fixation and sulfur reduction in deep-sea sediments.</title>
        <authorList>
            <person name="Huang J."/>
            <person name="Baker B."/>
            <person name="Wang Y."/>
        </authorList>
    </citation>
    <scope>NUCLEOTIDE SEQUENCE [LARGE SCALE GENOMIC DNA]</scope>
    <source>
        <strain evidence="2">B3_LCP</strain>
    </source>
</reference>
<dbReference type="Proteomes" id="UP000319619">
    <property type="component" value="Unassembled WGS sequence"/>
</dbReference>
<protein>
    <submittedName>
        <fullName evidence="2">Uncharacterized protein</fullName>
    </submittedName>
</protein>
<evidence type="ECO:0000313" key="3">
    <source>
        <dbReference type="Proteomes" id="UP000319619"/>
    </source>
</evidence>
<name>A0A532UW45_UNCL8</name>
<dbReference type="AlphaFoldDB" id="A0A532UW45"/>
<organism evidence="2 3">
    <name type="scientific">candidate division LCP-89 bacterium B3_LCP</name>
    <dbReference type="NCBI Taxonomy" id="2012998"/>
    <lineage>
        <taxon>Bacteria</taxon>
        <taxon>Pseudomonadati</taxon>
        <taxon>Bacteria division LCP-89</taxon>
    </lineage>
</organism>
<comment type="caution">
    <text evidence="2">The sequence shown here is derived from an EMBL/GenBank/DDBJ whole genome shotgun (WGS) entry which is preliminary data.</text>
</comment>
<accession>A0A532UW45</accession>
<keyword evidence="1" id="KW-0472">Membrane</keyword>
<evidence type="ECO:0000313" key="2">
    <source>
        <dbReference type="EMBL" id="TKJ39122.1"/>
    </source>
</evidence>
<gene>
    <name evidence="2" type="ORF">CEE37_11935</name>
</gene>
<feature type="transmembrane region" description="Helical" evidence="1">
    <location>
        <begin position="7"/>
        <end position="24"/>
    </location>
</feature>
<dbReference type="EMBL" id="NJBN01000008">
    <property type="protein sequence ID" value="TKJ39122.1"/>
    <property type="molecule type" value="Genomic_DNA"/>
</dbReference>
<evidence type="ECO:0000256" key="1">
    <source>
        <dbReference type="SAM" id="Phobius"/>
    </source>
</evidence>